<dbReference type="EMBL" id="JAWDGP010000947">
    <property type="protein sequence ID" value="KAK3796012.1"/>
    <property type="molecule type" value="Genomic_DNA"/>
</dbReference>
<evidence type="ECO:0000313" key="2">
    <source>
        <dbReference type="Proteomes" id="UP001283361"/>
    </source>
</evidence>
<name>A0AAE1AY27_9GAST</name>
<sequence>MRSYFAVAVPVYTILQRTCVRLEKTAPHKATVIMQTVLHLQDWFVVFAAQIIWLSTDPRWSRASPTENPASKHA</sequence>
<organism evidence="1 2">
    <name type="scientific">Elysia crispata</name>
    <name type="common">lettuce slug</name>
    <dbReference type="NCBI Taxonomy" id="231223"/>
    <lineage>
        <taxon>Eukaryota</taxon>
        <taxon>Metazoa</taxon>
        <taxon>Spiralia</taxon>
        <taxon>Lophotrochozoa</taxon>
        <taxon>Mollusca</taxon>
        <taxon>Gastropoda</taxon>
        <taxon>Heterobranchia</taxon>
        <taxon>Euthyneura</taxon>
        <taxon>Panpulmonata</taxon>
        <taxon>Sacoglossa</taxon>
        <taxon>Placobranchoidea</taxon>
        <taxon>Plakobranchidae</taxon>
        <taxon>Elysia</taxon>
    </lineage>
</organism>
<reference evidence="1" key="1">
    <citation type="journal article" date="2023" name="G3 (Bethesda)">
        <title>A reference genome for the long-term kleptoplast-retaining sea slug Elysia crispata morphotype clarki.</title>
        <authorList>
            <person name="Eastman K.E."/>
            <person name="Pendleton A.L."/>
            <person name="Shaikh M.A."/>
            <person name="Suttiyut T."/>
            <person name="Ogas R."/>
            <person name="Tomko P."/>
            <person name="Gavelis G."/>
            <person name="Widhalm J.R."/>
            <person name="Wisecaver J.H."/>
        </authorList>
    </citation>
    <scope>NUCLEOTIDE SEQUENCE</scope>
    <source>
        <strain evidence="1">ECLA1</strain>
    </source>
</reference>
<keyword evidence="2" id="KW-1185">Reference proteome</keyword>
<comment type="caution">
    <text evidence="1">The sequence shown here is derived from an EMBL/GenBank/DDBJ whole genome shotgun (WGS) entry which is preliminary data.</text>
</comment>
<accession>A0AAE1AY27</accession>
<gene>
    <name evidence="1" type="ORF">RRG08_063397</name>
</gene>
<evidence type="ECO:0000313" key="1">
    <source>
        <dbReference type="EMBL" id="KAK3796012.1"/>
    </source>
</evidence>
<protein>
    <submittedName>
        <fullName evidence="1">Uncharacterized protein</fullName>
    </submittedName>
</protein>
<proteinExistence type="predicted"/>
<dbReference type="AlphaFoldDB" id="A0AAE1AY27"/>
<dbReference type="Proteomes" id="UP001283361">
    <property type="component" value="Unassembled WGS sequence"/>
</dbReference>